<gene>
    <name evidence="1" type="ORF">SAMN05421753_12237</name>
</gene>
<dbReference type="OrthoDB" id="193406at2"/>
<dbReference type="AlphaFoldDB" id="A0A1I3RX51"/>
<organism evidence="1 2">
    <name type="scientific">Planctomicrobium piriforme</name>
    <dbReference type="NCBI Taxonomy" id="1576369"/>
    <lineage>
        <taxon>Bacteria</taxon>
        <taxon>Pseudomonadati</taxon>
        <taxon>Planctomycetota</taxon>
        <taxon>Planctomycetia</taxon>
        <taxon>Planctomycetales</taxon>
        <taxon>Planctomycetaceae</taxon>
        <taxon>Planctomicrobium</taxon>
    </lineage>
</organism>
<dbReference type="EMBL" id="FOQD01000022">
    <property type="protein sequence ID" value="SFJ51153.1"/>
    <property type="molecule type" value="Genomic_DNA"/>
</dbReference>
<proteinExistence type="predicted"/>
<dbReference type="STRING" id="1576369.SAMN05421753_12237"/>
<name>A0A1I3RX51_9PLAN</name>
<dbReference type="RefSeq" id="WP_092056353.1">
    <property type="nucleotide sequence ID" value="NZ_FOQD01000022.1"/>
</dbReference>
<reference evidence="2" key="1">
    <citation type="submission" date="2016-10" db="EMBL/GenBank/DDBJ databases">
        <authorList>
            <person name="Varghese N."/>
            <person name="Submissions S."/>
        </authorList>
    </citation>
    <scope>NUCLEOTIDE SEQUENCE [LARGE SCALE GENOMIC DNA]</scope>
    <source>
        <strain evidence="2">DSM 26348</strain>
    </source>
</reference>
<sequence>MTSEEFPRLLGIFLDQQISSVAQLEILLLLRSRLEQTWTAAAVDEELRITPAMAREQLVLLAGAGLITADAGAAEAAYRYQPGTPEIQQRIDELADCYAARRVAVITRIYSKPLKSVRTFAEAFRLRKEK</sequence>
<evidence type="ECO:0000313" key="2">
    <source>
        <dbReference type="Proteomes" id="UP000199518"/>
    </source>
</evidence>
<protein>
    <recommendedName>
        <fullName evidence="3">Transcriptional regulator</fullName>
    </recommendedName>
</protein>
<accession>A0A1I3RX51</accession>
<evidence type="ECO:0008006" key="3">
    <source>
        <dbReference type="Google" id="ProtNLM"/>
    </source>
</evidence>
<evidence type="ECO:0000313" key="1">
    <source>
        <dbReference type="EMBL" id="SFJ51153.1"/>
    </source>
</evidence>
<keyword evidence="2" id="KW-1185">Reference proteome</keyword>
<dbReference type="Proteomes" id="UP000199518">
    <property type="component" value="Unassembled WGS sequence"/>
</dbReference>